<evidence type="ECO:0000313" key="10">
    <source>
        <dbReference type="Proteomes" id="UP000215896"/>
    </source>
</evidence>
<evidence type="ECO:0000256" key="4">
    <source>
        <dbReference type="ARBA" id="ARBA00022692"/>
    </source>
</evidence>
<dbReference type="GO" id="GO:0005886">
    <property type="term" value="C:plasma membrane"/>
    <property type="evidence" value="ECO:0007669"/>
    <property type="project" value="UniProtKB-SubCell"/>
</dbReference>
<dbReference type="EMBL" id="NMVO01000015">
    <property type="protein sequence ID" value="OYO11830.1"/>
    <property type="molecule type" value="Genomic_DNA"/>
</dbReference>
<sequence length="229" mass="25066">MRSLTLEDLWCALAAFVLCTIIGMERQLRRKPAGVRTHALVGLGSCLFTLVSIHGMPVLEREPIQWDGSRIAAQIVSGVGFLGAGVIFVNRDAIRGLTTAATVWLAAAVGMAAGANLIPMAALFTLLHFVVIFVVSPLLRRLPNAEAKRTLRIRYTDGRGALRRIMLAAGEMRFDGTIDSTRQVTADDWEGVEVRMRFRGALPLRDLMVQLSELPDVRSVILEAEDDAD</sequence>
<accession>A0A255G7B5</accession>
<evidence type="ECO:0000259" key="8">
    <source>
        <dbReference type="Pfam" id="PF02308"/>
    </source>
</evidence>
<comment type="caution">
    <text evidence="9">The sequence shown here is derived from an EMBL/GenBank/DDBJ whole genome shotgun (WGS) entry which is preliminary data.</text>
</comment>
<organism evidence="9 10">
    <name type="scientific">Enemella evansiae</name>
    <dbReference type="NCBI Taxonomy" id="2016499"/>
    <lineage>
        <taxon>Bacteria</taxon>
        <taxon>Bacillati</taxon>
        <taxon>Actinomycetota</taxon>
        <taxon>Actinomycetes</taxon>
        <taxon>Propionibacteriales</taxon>
        <taxon>Propionibacteriaceae</taxon>
        <taxon>Enemella</taxon>
    </lineage>
</organism>
<evidence type="ECO:0000256" key="7">
    <source>
        <dbReference type="SAM" id="Phobius"/>
    </source>
</evidence>
<keyword evidence="3" id="KW-1003">Cell membrane</keyword>
<keyword evidence="5 7" id="KW-1133">Transmembrane helix</keyword>
<dbReference type="Proteomes" id="UP000215896">
    <property type="component" value="Unassembled WGS sequence"/>
</dbReference>
<evidence type="ECO:0000256" key="6">
    <source>
        <dbReference type="ARBA" id="ARBA00023136"/>
    </source>
</evidence>
<accession>A0A4R6LPA0</accession>
<comment type="subcellular location">
    <subcellularLocation>
        <location evidence="1">Cell membrane</location>
        <topology evidence="1">Multi-pass membrane protein</topology>
    </subcellularLocation>
</comment>
<dbReference type="RefSeq" id="WP_094355750.1">
    <property type="nucleotide sequence ID" value="NZ_NMVK01000003.1"/>
</dbReference>
<dbReference type="PANTHER" id="PTHR33778">
    <property type="entry name" value="PROTEIN MGTC"/>
    <property type="match status" value="1"/>
</dbReference>
<feature type="transmembrane region" description="Helical" evidence="7">
    <location>
        <begin position="37"/>
        <end position="59"/>
    </location>
</feature>
<dbReference type="PRINTS" id="PR01837">
    <property type="entry name" value="MGTCSAPBPROT"/>
</dbReference>
<feature type="transmembrane region" description="Helical" evidence="7">
    <location>
        <begin position="71"/>
        <end position="89"/>
    </location>
</feature>
<feature type="transmembrane region" description="Helical" evidence="7">
    <location>
        <begin position="96"/>
        <end position="115"/>
    </location>
</feature>
<feature type="transmembrane region" description="Helical" evidence="7">
    <location>
        <begin position="121"/>
        <end position="139"/>
    </location>
</feature>
<dbReference type="InterPro" id="IPR003416">
    <property type="entry name" value="MgtC/SapB/SrpB/YhiD_fam"/>
</dbReference>
<keyword evidence="10" id="KW-1185">Reference proteome</keyword>
<dbReference type="Pfam" id="PF02308">
    <property type="entry name" value="MgtC"/>
    <property type="match status" value="1"/>
</dbReference>
<name>A0A255G7B5_9ACTN</name>
<dbReference type="OrthoDB" id="9811198at2"/>
<keyword evidence="6 7" id="KW-0472">Membrane</keyword>
<dbReference type="PANTHER" id="PTHR33778:SF1">
    <property type="entry name" value="MAGNESIUM TRANSPORTER YHID-RELATED"/>
    <property type="match status" value="1"/>
</dbReference>
<evidence type="ECO:0000256" key="1">
    <source>
        <dbReference type="ARBA" id="ARBA00004651"/>
    </source>
</evidence>
<dbReference type="InterPro" id="IPR049177">
    <property type="entry name" value="MgtC_SapB_SrpB_YhiD_N"/>
</dbReference>
<evidence type="ECO:0000313" key="9">
    <source>
        <dbReference type="EMBL" id="OYO11830.1"/>
    </source>
</evidence>
<comment type="similarity">
    <text evidence="2">Belongs to the MgtC/SapB family.</text>
</comment>
<feature type="domain" description="MgtC/SapB/SrpB/YhiD N-terminal" evidence="8">
    <location>
        <begin position="13"/>
        <end position="139"/>
    </location>
</feature>
<reference evidence="9 10" key="1">
    <citation type="submission" date="2017-07" db="EMBL/GenBank/DDBJ databases">
        <title>Draft whole genome sequences of clinical Proprionibacteriaceae strains.</title>
        <authorList>
            <person name="Bernier A.-M."/>
            <person name="Bernard K."/>
            <person name="Domingo M.-C."/>
        </authorList>
    </citation>
    <scope>NUCLEOTIDE SEQUENCE [LARGE SCALE GENOMIC DNA]</scope>
    <source>
        <strain evidence="9 10">NML 030167</strain>
    </source>
</reference>
<proteinExistence type="inferred from homology"/>
<evidence type="ECO:0000256" key="3">
    <source>
        <dbReference type="ARBA" id="ARBA00022475"/>
    </source>
</evidence>
<dbReference type="AlphaFoldDB" id="A0A255G7B5"/>
<evidence type="ECO:0000256" key="5">
    <source>
        <dbReference type="ARBA" id="ARBA00022989"/>
    </source>
</evidence>
<evidence type="ECO:0000256" key="2">
    <source>
        <dbReference type="ARBA" id="ARBA00009298"/>
    </source>
</evidence>
<protein>
    <recommendedName>
        <fullName evidence="8">MgtC/SapB/SrpB/YhiD N-terminal domain-containing protein</fullName>
    </recommendedName>
</protein>
<gene>
    <name evidence="9" type="ORF">CGZ94_14160</name>
</gene>
<keyword evidence="4 7" id="KW-0812">Transmembrane</keyword>